<dbReference type="PANTHER" id="PTHR43449">
    <property type="entry name" value="NUCLEOTIDYLTRANSFERASE"/>
    <property type="match status" value="1"/>
</dbReference>
<dbReference type="Pfam" id="PF01909">
    <property type="entry name" value="NTP_transf_2"/>
    <property type="match status" value="1"/>
</dbReference>
<proteinExistence type="predicted"/>
<evidence type="ECO:0000313" key="3">
    <source>
        <dbReference type="Proteomes" id="UP000229438"/>
    </source>
</evidence>
<sequence length="105" mass="12171">MAKKKTLDRKIRNQVYKYLAFIKRNGFRIEKAIVFGSFAKGNPKPWSDIDLCLVSPRFKGDNLEQAAQLAFLAHKIGLFIEPHLFHPHDLKEKFDPLADEIKKYG</sequence>
<dbReference type="PANTHER" id="PTHR43449:SF1">
    <property type="entry name" value="POLYMERASE BETA NUCLEOTIDYLTRANSFERASE DOMAIN-CONTAINING PROTEIN"/>
    <property type="match status" value="1"/>
</dbReference>
<keyword evidence="2" id="KW-0808">Transferase</keyword>
<evidence type="ECO:0000259" key="1">
    <source>
        <dbReference type="Pfam" id="PF01909"/>
    </source>
</evidence>
<dbReference type="CDD" id="cd05403">
    <property type="entry name" value="NT_KNTase_like"/>
    <property type="match status" value="1"/>
</dbReference>
<dbReference type="AlphaFoldDB" id="A0A2M8G6C3"/>
<dbReference type="GO" id="GO:0016779">
    <property type="term" value="F:nucleotidyltransferase activity"/>
    <property type="evidence" value="ECO:0007669"/>
    <property type="project" value="InterPro"/>
</dbReference>
<evidence type="ECO:0000313" key="2">
    <source>
        <dbReference type="EMBL" id="PJC68498.1"/>
    </source>
</evidence>
<dbReference type="EMBL" id="PFQS01000088">
    <property type="protein sequence ID" value="PJC68498.1"/>
    <property type="molecule type" value="Genomic_DNA"/>
</dbReference>
<organism evidence="2 3">
    <name type="scientific">candidate division WWE3 bacterium CG_4_8_14_3_um_filter_42_11</name>
    <dbReference type="NCBI Taxonomy" id="1975076"/>
    <lineage>
        <taxon>Bacteria</taxon>
        <taxon>Katanobacteria</taxon>
    </lineage>
</organism>
<gene>
    <name evidence="2" type="ORF">CO015_03755</name>
</gene>
<dbReference type="InterPro" id="IPR002934">
    <property type="entry name" value="Polymerase_NTP_transf_dom"/>
</dbReference>
<dbReference type="SUPFAM" id="SSF81301">
    <property type="entry name" value="Nucleotidyltransferase"/>
    <property type="match status" value="1"/>
</dbReference>
<feature type="non-terminal residue" evidence="2">
    <location>
        <position position="105"/>
    </location>
</feature>
<dbReference type="InterPro" id="IPR043519">
    <property type="entry name" value="NT_sf"/>
</dbReference>
<comment type="caution">
    <text evidence="2">The sequence shown here is derived from an EMBL/GenBank/DDBJ whole genome shotgun (WGS) entry which is preliminary data.</text>
</comment>
<accession>A0A2M8G6C3</accession>
<dbReference type="Proteomes" id="UP000229438">
    <property type="component" value="Unassembled WGS sequence"/>
</dbReference>
<feature type="domain" description="Polymerase nucleotidyl transferase" evidence="1">
    <location>
        <begin position="22"/>
        <end position="75"/>
    </location>
</feature>
<protein>
    <submittedName>
        <fullName evidence="2">Nucleotidyltransferase</fullName>
    </submittedName>
</protein>
<dbReference type="Gene3D" id="3.30.460.10">
    <property type="entry name" value="Beta Polymerase, domain 2"/>
    <property type="match status" value="1"/>
</dbReference>
<name>A0A2M8G6C3_UNCKA</name>
<reference evidence="3" key="1">
    <citation type="submission" date="2017-09" db="EMBL/GenBank/DDBJ databases">
        <title>Depth-based differentiation of microbial function through sediment-hosted aquifers and enrichment of novel symbionts in the deep terrestrial subsurface.</title>
        <authorList>
            <person name="Probst A.J."/>
            <person name="Ladd B."/>
            <person name="Jarett J.K."/>
            <person name="Geller-Mcgrath D.E."/>
            <person name="Sieber C.M.K."/>
            <person name="Emerson J.B."/>
            <person name="Anantharaman K."/>
            <person name="Thomas B.C."/>
            <person name="Malmstrom R."/>
            <person name="Stieglmeier M."/>
            <person name="Klingl A."/>
            <person name="Woyke T."/>
            <person name="Ryan C.M."/>
            <person name="Banfield J.F."/>
        </authorList>
    </citation>
    <scope>NUCLEOTIDE SEQUENCE [LARGE SCALE GENOMIC DNA]</scope>
</reference>